<gene>
    <name evidence="4" type="ORF">AGR4C_Lc40223</name>
</gene>
<dbReference type="RefSeq" id="WP_003506862.1">
    <property type="nucleotide sequence ID" value="NZ_LT009731.1"/>
</dbReference>
<dbReference type="PRINTS" id="PR00368">
    <property type="entry name" value="FADPNR"/>
</dbReference>
<dbReference type="InterPro" id="IPR041854">
    <property type="entry name" value="BFD-like_2Fe2S-bd_dom_sf"/>
</dbReference>
<evidence type="ECO:0000313" key="5">
    <source>
        <dbReference type="Proteomes" id="UP000191897"/>
    </source>
</evidence>
<dbReference type="PRINTS" id="PR00469">
    <property type="entry name" value="PNDRDTASEII"/>
</dbReference>
<feature type="domain" description="FAD/NAD(P)-binding" evidence="3">
    <location>
        <begin position="5"/>
        <end position="309"/>
    </location>
</feature>
<name>A0A1S7RN87_AGRTU</name>
<dbReference type="PANTHER" id="PTHR42949">
    <property type="entry name" value="ANAEROBIC GLYCEROL-3-PHOSPHATE DEHYDROGENASE SUBUNIT B"/>
    <property type="match status" value="1"/>
</dbReference>
<dbReference type="CDD" id="cd19946">
    <property type="entry name" value="GlpA-like_Fer2_BFD-like"/>
    <property type="match status" value="1"/>
</dbReference>
<dbReference type="InterPro" id="IPR017224">
    <property type="entry name" value="Opine_Oxase_asu/HCN_bsu"/>
</dbReference>
<proteinExistence type="predicted"/>
<dbReference type="InterPro" id="IPR007419">
    <property type="entry name" value="BFD-like_2Fe2S-bd_dom"/>
</dbReference>
<dbReference type="PANTHER" id="PTHR42949:SF3">
    <property type="entry name" value="ANAEROBIC GLYCEROL-3-PHOSPHATE DEHYDROGENASE SUBUNIT B"/>
    <property type="match status" value="1"/>
</dbReference>
<dbReference type="EMBL" id="FBWC01000026">
    <property type="protein sequence ID" value="CUX54954.1"/>
    <property type="molecule type" value="Genomic_DNA"/>
</dbReference>
<dbReference type="SUPFAM" id="SSF51905">
    <property type="entry name" value="FAD/NAD(P)-binding domain"/>
    <property type="match status" value="1"/>
</dbReference>
<dbReference type="Pfam" id="PF07992">
    <property type="entry name" value="Pyr_redox_2"/>
    <property type="match status" value="1"/>
</dbReference>
<dbReference type="InterPro" id="IPR036188">
    <property type="entry name" value="FAD/NAD-bd_sf"/>
</dbReference>
<sequence length="460" mass="49178">MADLRVVIVGAGPAGTRAAETLVRAGLRPIVIDEGDRSGGQIYRHQPQNFKRSYTALYGTEADKAKALHDTFDGLSDHIDYRPQTLAWAIRDNRIHIQRAETSEALDFDALIIASGATDRIMPLPGWTRPGCFSLGAAQISLKAQACAIGRRVVFMGTGPLLYLVAYQYMKVGAVPVAVLDTTPFFTQIKGLPGMVARPMQLLKGIRLVAALLAGGVRIERGIVPIEIIGDAESGVTGIRYRDASGEEKRPACDAIGMGYHLRAESQLADLAGCRFSFDPLIRQWLPDVDNMGRSSAPDVYLAGDGVRILGADGAEASGRLAALALLEDQGLKPSRAEIGRCRKSLKAASRFAQGMARAFPWPHQMAQTLADDTIICRCEVVTAGELRASVTVTGATEVNRSKAFSRVGMGRCQGRFCGQAGQEIVAAACNLRVESAGRLRGQAPVKPLPLAIVRGGDDA</sequence>
<reference evidence="4 5" key="1">
    <citation type="submission" date="2016-01" db="EMBL/GenBank/DDBJ databases">
        <authorList>
            <person name="Oliw E.H."/>
        </authorList>
    </citation>
    <scope>NUCLEOTIDE SEQUENCE [LARGE SCALE GENOMIC DNA]</scope>
    <source>
        <strain evidence="4 5">Kerr 14</strain>
    </source>
</reference>
<evidence type="ECO:0000313" key="4">
    <source>
        <dbReference type="EMBL" id="CUX54954.1"/>
    </source>
</evidence>
<dbReference type="InterPro" id="IPR051691">
    <property type="entry name" value="Metab_Enz_Cyan_OpOx_G3PDH"/>
</dbReference>
<evidence type="ECO:0000259" key="2">
    <source>
        <dbReference type="Pfam" id="PF04324"/>
    </source>
</evidence>
<dbReference type="Gene3D" id="1.10.10.1100">
    <property type="entry name" value="BFD-like [2Fe-2S]-binding domain"/>
    <property type="match status" value="1"/>
</dbReference>
<dbReference type="Pfam" id="PF04324">
    <property type="entry name" value="Fer2_BFD"/>
    <property type="match status" value="1"/>
</dbReference>
<evidence type="ECO:0000256" key="1">
    <source>
        <dbReference type="ARBA" id="ARBA00023002"/>
    </source>
</evidence>
<feature type="domain" description="BFD-like [2Fe-2S]-binding" evidence="2">
    <location>
        <begin position="375"/>
        <end position="427"/>
    </location>
</feature>
<dbReference type="AlphaFoldDB" id="A0A1S7RN87"/>
<organism evidence="4 5">
    <name type="scientific">Agrobacterium tumefaciens str. Kerr 14</name>
    <dbReference type="NCBI Taxonomy" id="1183424"/>
    <lineage>
        <taxon>Bacteria</taxon>
        <taxon>Pseudomonadati</taxon>
        <taxon>Pseudomonadota</taxon>
        <taxon>Alphaproteobacteria</taxon>
        <taxon>Hyphomicrobiales</taxon>
        <taxon>Rhizobiaceae</taxon>
        <taxon>Rhizobium/Agrobacterium group</taxon>
        <taxon>Agrobacterium</taxon>
        <taxon>Agrobacterium tumefaciens complex</taxon>
    </lineage>
</organism>
<accession>A0A1S7RN87</accession>
<dbReference type="InterPro" id="IPR023753">
    <property type="entry name" value="FAD/NAD-binding_dom"/>
</dbReference>
<evidence type="ECO:0000259" key="3">
    <source>
        <dbReference type="Pfam" id="PF07992"/>
    </source>
</evidence>
<dbReference type="GO" id="GO:0016491">
    <property type="term" value="F:oxidoreductase activity"/>
    <property type="evidence" value="ECO:0007669"/>
    <property type="project" value="UniProtKB-KW"/>
</dbReference>
<dbReference type="PIRSF" id="PIRSF037495">
    <property type="entry name" value="Opine_OX_OoxA/HcnB"/>
    <property type="match status" value="1"/>
</dbReference>
<protein>
    <submittedName>
        <fullName evidence="4">Oxidoreductase (Pyridine nucleotide-disulphide subunit)</fullName>
    </submittedName>
</protein>
<keyword evidence="1" id="KW-0560">Oxidoreductase</keyword>
<dbReference type="Proteomes" id="UP000191897">
    <property type="component" value="Unassembled WGS sequence"/>
</dbReference>
<dbReference type="Gene3D" id="3.50.50.60">
    <property type="entry name" value="FAD/NAD(P)-binding domain"/>
    <property type="match status" value="2"/>
</dbReference>